<dbReference type="EMBL" id="JMCC02000014">
    <property type="protein sequence ID" value="KIG18139.1"/>
    <property type="molecule type" value="Genomic_DNA"/>
</dbReference>
<comment type="caution">
    <text evidence="1">The sequence shown here is derived from an EMBL/GenBank/DDBJ whole genome shotgun (WGS) entry which is preliminary data.</text>
</comment>
<dbReference type="Proteomes" id="UP000031599">
    <property type="component" value="Unassembled WGS sequence"/>
</dbReference>
<dbReference type="AlphaFoldDB" id="A0A0C1ZKT4"/>
<evidence type="ECO:0008006" key="3">
    <source>
        <dbReference type="Google" id="ProtNLM"/>
    </source>
</evidence>
<evidence type="ECO:0000313" key="1">
    <source>
        <dbReference type="EMBL" id="KIG18139.1"/>
    </source>
</evidence>
<gene>
    <name evidence="1" type="ORF">DB30_01643</name>
</gene>
<name>A0A0C1ZKT4_9BACT</name>
<reference evidence="1 2" key="1">
    <citation type="submission" date="2014-12" db="EMBL/GenBank/DDBJ databases">
        <title>Genome assembly of Enhygromyxa salina DSM 15201.</title>
        <authorList>
            <person name="Sharma G."/>
            <person name="Subramanian S."/>
        </authorList>
    </citation>
    <scope>NUCLEOTIDE SEQUENCE [LARGE SCALE GENOMIC DNA]</scope>
    <source>
        <strain evidence="1 2">DSM 15201</strain>
    </source>
</reference>
<sequence>MPDHHRRDGGSPSMKFRNTFVLATLVAPLTFGCAEKVEDTAPKEEELPNIKVELPPAPDFDEARAPVKWEGDPDGAYSIFGLRKDIDDRLKEGEAGQKVVVKGYVQEIYVPPECPEGQLCPPGKQPHFWISDSPDEKGKKRAMMVVNYHFPIPEWDTDTLKQWEDQPLVIVELGKQYTITGEFKRFSNSGFAHDNGLLEFHSYKAPNPDPESGGELIWIYPPNSDWHPQTVAATEAQNAEMQARMQKEAEAVKKKKDGG</sequence>
<proteinExistence type="predicted"/>
<organism evidence="1 2">
    <name type="scientific">Enhygromyxa salina</name>
    <dbReference type="NCBI Taxonomy" id="215803"/>
    <lineage>
        <taxon>Bacteria</taxon>
        <taxon>Pseudomonadati</taxon>
        <taxon>Myxococcota</taxon>
        <taxon>Polyangia</taxon>
        <taxon>Nannocystales</taxon>
        <taxon>Nannocystaceae</taxon>
        <taxon>Enhygromyxa</taxon>
    </lineage>
</organism>
<dbReference type="PROSITE" id="PS51257">
    <property type="entry name" value="PROKAR_LIPOPROTEIN"/>
    <property type="match status" value="1"/>
</dbReference>
<protein>
    <recommendedName>
        <fullName evidence="3">Lipoprotein</fullName>
    </recommendedName>
</protein>
<accession>A0A0C1ZKT4</accession>
<evidence type="ECO:0000313" key="2">
    <source>
        <dbReference type="Proteomes" id="UP000031599"/>
    </source>
</evidence>